<dbReference type="InterPro" id="IPR050796">
    <property type="entry name" value="SCF_F-box_component"/>
</dbReference>
<dbReference type="InterPro" id="IPR006527">
    <property type="entry name" value="F-box-assoc_dom_typ1"/>
</dbReference>
<dbReference type="SUPFAM" id="SSF50965">
    <property type="entry name" value="Galactose oxidase, central domain"/>
    <property type="match status" value="1"/>
</dbReference>
<evidence type="ECO:0000259" key="3">
    <source>
        <dbReference type="Pfam" id="PF07734"/>
    </source>
</evidence>
<dbReference type="Pfam" id="PF07734">
    <property type="entry name" value="FBA_1"/>
    <property type="match status" value="1"/>
</dbReference>
<accession>A0A9K3N2Q3</accession>
<protein>
    <submittedName>
        <fullName evidence="4">F-box domain, galactose oxidase/kelch, beta-propeller, F-box associated interaction</fullName>
    </submittedName>
</protein>
<dbReference type="InterPro" id="IPR036047">
    <property type="entry name" value="F-box-like_dom_sf"/>
</dbReference>
<evidence type="ECO:0000313" key="5">
    <source>
        <dbReference type="Proteomes" id="UP000215914"/>
    </source>
</evidence>
<sequence length="310" mass="36035">MSCLPFLLVMLDIIARLPPKNVAQCKLVCKEWLNFILERKFVRAHCHYMHASADQKLLMVGWKTIEVHSLNYKSPGFILPRGVTRPFYAYPSRMFFLASLDGMLCVCLQNTCELVVWNPLTTKFKKLANSNSQGFYKVDSDALGFFVDSSDDYNILHIKHRRGTMTVYIYSMELNSWSTVRFLKHRPYHHYTYLWSPATLCGGGLYFVVTQCHGRSDGLTVICFDVNSKSFSELCFPNVYDDEVSGSLVNINEELHMYVCIGNYDYRREIVLWRLKNKSWMKVFAYPYKLWMPLSTMVLSHTTICQGHVL</sequence>
<reference evidence="4" key="1">
    <citation type="journal article" date="2017" name="Nature">
        <title>The sunflower genome provides insights into oil metabolism, flowering and Asterid evolution.</title>
        <authorList>
            <person name="Badouin H."/>
            <person name="Gouzy J."/>
            <person name="Grassa C.J."/>
            <person name="Murat F."/>
            <person name="Staton S.E."/>
            <person name="Cottret L."/>
            <person name="Lelandais-Briere C."/>
            <person name="Owens G.L."/>
            <person name="Carrere S."/>
            <person name="Mayjonade B."/>
            <person name="Legrand L."/>
            <person name="Gill N."/>
            <person name="Kane N.C."/>
            <person name="Bowers J.E."/>
            <person name="Hubner S."/>
            <person name="Bellec A."/>
            <person name="Berard A."/>
            <person name="Berges H."/>
            <person name="Blanchet N."/>
            <person name="Boniface M.C."/>
            <person name="Brunel D."/>
            <person name="Catrice O."/>
            <person name="Chaidir N."/>
            <person name="Claudel C."/>
            <person name="Donnadieu C."/>
            <person name="Faraut T."/>
            <person name="Fievet G."/>
            <person name="Helmstetter N."/>
            <person name="King M."/>
            <person name="Knapp S.J."/>
            <person name="Lai Z."/>
            <person name="Le Paslier M.C."/>
            <person name="Lippi Y."/>
            <person name="Lorenzon L."/>
            <person name="Mandel J.R."/>
            <person name="Marage G."/>
            <person name="Marchand G."/>
            <person name="Marquand E."/>
            <person name="Bret-Mestries E."/>
            <person name="Morien E."/>
            <person name="Nambeesan S."/>
            <person name="Nguyen T."/>
            <person name="Pegot-Espagnet P."/>
            <person name="Pouilly N."/>
            <person name="Raftis F."/>
            <person name="Sallet E."/>
            <person name="Schiex T."/>
            <person name="Thomas J."/>
            <person name="Vandecasteele C."/>
            <person name="Vares D."/>
            <person name="Vear F."/>
            <person name="Vautrin S."/>
            <person name="Crespi M."/>
            <person name="Mangin B."/>
            <person name="Burke J.M."/>
            <person name="Salse J."/>
            <person name="Munos S."/>
            <person name="Vincourt P."/>
            <person name="Rieseberg L.H."/>
            <person name="Langlade N.B."/>
        </authorList>
    </citation>
    <scope>NUCLEOTIDE SEQUENCE</scope>
    <source>
        <tissue evidence="4">Leaves</tissue>
    </source>
</reference>
<dbReference type="AlphaFoldDB" id="A0A9K3N2Q3"/>
<comment type="caution">
    <text evidence="4">The sequence shown here is derived from an EMBL/GenBank/DDBJ whole genome shotgun (WGS) entry which is preliminary data.</text>
</comment>
<dbReference type="InterPro" id="IPR017451">
    <property type="entry name" value="F-box-assoc_interact_dom"/>
</dbReference>
<dbReference type="Proteomes" id="UP000215914">
    <property type="component" value="Unassembled WGS sequence"/>
</dbReference>
<dbReference type="SUPFAM" id="SSF81383">
    <property type="entry name" value="F-box domain"/>
    <property type="match status" value="1"/>
</dbReference>
<gene>
    <name evidence="4" type="ORF">HanXRQr2_Chr11g0517701</name>
</gene>
<dbReference type="Gramene" id="mRNA:HanXRQr2_Chr11g0517701">
    <property type="protein sequence ID" value="CDS:HanXRQr2_Chr11g0517701.1"/>
    <property type="gene ID" value="HanXRQr2_Chr11g0517701"/>
</dbReference>
<name>A0A9K3N2Q3_HELAN</name>
<dbReference type="InterPro" id="IPR001810">
    <property type="entry name" value="F-box_dom"/>
</dbReference>
<feature type="signal peptide" evidence="1">
    <location>
        <begin position="1"/>
        <end position="23"/>
    </location>
</feature>
<proteinExistence type="predicted"/>
<organism evidence="4 5">
    <name type="scientific">Helianthus annuus</name>
    <name type="common">Common sunflower</name>
    <dbReference type="NCBI Taxonomy" id="4232"/>
    <lineage>
        <taxon>Eukaryota</taxon>
        <taxon>Viridiplantae</taxon>
        <taxon>Streptophyta</taxon>
        <taxon>Embryophyta</taxon>
        <taxon>Tracheophyta</taxon>
        <taxon>Spermatophyta</taxon>
        <taxon>Magnoliopsida</taxon>
        <taxon>eudicotyledons</taxon>
        <taxon>Gunneridae</taxon>
        <taxon>Pentapetalae</taxon>
        <taxon>asterids</taxon>
        <taxon>campanulids</taxon>
        <taxon>Asterales</taxon>
        <taxon>Asteraceae</taxon>
        <taxon>Asteroideae</taxon>
        <taxon>Heliantheae alliance</taxon>
        <taxon>Heliantheae</taxon>
        <taxon>Helianthus</taxon>
    </lineage>
</organism>
<reference evidence="4" key="2">
    <citation type="submission" date="2020-06" db="EMBL/GenBank/DDBJ databases">
        <title>Helianthus annuus Genome sequencing and assembly Release 2.</title>
        <authorList>
            <person name="Gouzy J."/>
            <person name="Langlade N."/>
            <person name="Munos S."/>
        </authorList>
    </citation>
    <scope>NUCLEOTIDE SEQUENCE</scope>
    <source>
        <tissue evidence="4">Leaves</tissue>
    </source>
</reference>
<dbReference type="InterPro" id="IPR011043">
    <property type="entry name" value="Gal_Oxase/kelch_b-propeller"/>
</dbReference>
<evidence type="ECO:0000259" key="2">
    <source>
        <dbReference type="Pfam" id="PF00646"/>
    </source>
</evidence>
<evidence type="ECO:0000313" key="4">
    <source>
        <dbReference type="EMBL" id="KAF5784283.1"/>
    </source>
</evidence>
<dbReference type="Gene3D" id="1.20.1280.50">
    <property type="match status" value="1"/>
</dbReference>
<keyword evidence="5" id="KW-1185">Reference proteome</keyword>
<feature type="domain" description="F-box associated beta-propeller type 1" evidence="3">
    <location>
        <begin position="101"/>
        <end position="285"/>
    </location>
</feature>
<feature type="chain" id="PRO_5039901104" evidence="1">
    <location>
        <begin position="24"/>
        <end position="310"/>
    </location>
</feature>
<dbReference type="PANTHER" id="PTHR31672">
    <property type="entry name" value="BNACNNG10540D PROTEIN"/>
    <property type="match status" value="1"/>
</dbReference>
<dbReference type="PANTHER" id="PTHR31672:SF13">
    <property type="entry name" value="F-BOX PROTEIN CPR30-LIKE"/>
    <property type="match status" value="1"/>
</dbReference>
<evidence type="ECO:0000256" key="1">
    <source>
        <dbReference type="SAM" id="SignalP"/>
    </source>
</evidence>
<dbReference type="Pfam" id="PF00646">
    <property type="entry name" value="F-box"/>
    <property type="match status" value="1"/>
</dbReference>
<dbReference type="NCBIfam" id="TIGR01640">
    <property type="entry name" value="F_box_assoc_1"/>
    <property type="match status" value="1"/>
</dbReference>
<feature type="domain" description="F-box" evidence="2">
    <location>
        <begin position="3"/>
        <end position="41"/>
    </location>
</feature>
<keyword evidence="1" id="KW-0732">Signal</keyword>
<dbReference type="EMBL" id="MNCJ02000326">
    <property type="protein sequence ID" value="KAF5784283.1"/>
    <property type="molecule type" value="Genomic_DNA"/>
</dbReference>